<sequence length="271" mass="32360">MITASIVTYKTDHDELKKCIDSMRKNGIAPIYISDNSPSDELKDFCSQLDGVEYIYNNANMGYGPGHNVAIKKAQEIHADYHLVINSDVYFDEGVIAKITEYMEANEDVAQLQPMLRYPDGRLQLTTRLLPTPFDLIFRRFMPKKMGEKMNYRYTLEFWDHKTPANIPYHQGSFMFFRLSAFDKVGLFDERYFMYPEDIDITRRMHKYYRTMYWPMVSVVHAHRAASYKSKKMLKIHMENMVKYFNKWGWFFDKERSEWNKKLLKELGYKK</sequence>
<gene>
    <name evidence="2" type="ORF">DWX90_10280</name>
</gene>
<dbReference type="InterPro" id="IPR001173">
    <property type="entry name" value="Glyco_trans_2-like"/>
</dbReference>
<dbReference type="Pfam" id="PF00535">
    <property type="entry name" value="Glycos_transf_2"/>
    <property type="match status" value="1"/>
</dbReference>
<name>A0AA92TL05_9BACT</name>
<comment type="caution">
    <text evidence="2">The sequence shown here is derived from an EMBL/GenBank/DDBJ whole genome shotgun (WGS) entry which is preliminary data.</text>
</comment>
<organism evidence="2 3">
    <name type="scientific">Segatella copri</name>
    <dbReference type="NCBI Taxonomy" id="165179"/>
    <lineage>
        <taxon>Bacteria</taxon>
        <taxon>Pseudomonadati</taxon>
        <taxon>Bacteroidota</taxon>
        <taxon>Bacteroidia</taxon>
        <taxon>Bacteroidales</taxon>
        <taxon>Prevotellaceae</taxon>
        <taxon>Segatella</taxon>
    </lineage>
</organism>
<feature type="domain" description="Glycosyltransferase 2-like" evidence="1">
    <location>
        <begin position="6"/>
        <end position="185"/>
    </location>
</feature>
<dbReference type="SUPFAM" id="SSF53448">
    <property type="entry name" value="Nucleotide-diphospho-sugar transferases"/>
    <property type="match status" value="1"/>
</dbReference>
<dbReference type="CDD" id="cd04186">
    <property type="entry name" value="GT_2_like_c"/>
    <property type="match status" value="1"/>
</dbReference>
<evidence type="ECO:0000259" key="1">
    <source>
        <dbReference type="Pfam" id="PF00535"/>
    </source>
</evidence>
<evidence type="ECO:0000313" key="2">
    <source>
        <dbReference type="EMBL" id="RGS46405.1"/>
    </source>
</evidence>
<dbReference type="EMBL" id="QRVN01000021">
    <property type="protein sequence ID" value="RGS46405.1"/>
    <property type="molecule type" value="Genomic_DNA"/>
</dbReference>
<reference evidence="2 3" key="1">
    <citation type="submission" date="2018-08" db="EMBL/GenBank/DDBJ databases">
        <title>A genome reference for cultivated species of the human gut microbiota.</title>
        <authorList>
            <person name="Zou Y."/>
            <person name="Xue W."/>
            <person name="Luo G."/>
        </authorList>
    </citation>
    <scope>NUCLEOTIDE SEQUENCE [LARGE SCALE GENOMIC DNA]</scope>
    <source>
        <strain evidence="2 3">AF22-1</strain>
    </source>
</reference>
<dbReference type="PANTHER" id="PTHR43179">
    <property type="entry name" value="RHAMNOSYLTRANSFERASE WBBL"/>
    <property type="match status" value="1"/>
</dbReference>
<dbReference type="InterPro" id="IPR029044">
    <property type="entry name" value="Nucleotide-diphossugar_trans"/>
</dbReference>
<proteinExistence type="predicted"/>
<dbReference type="Proteomes" id="UP000286113">
    <property type="component" value="Unassembled WGS sequence"/>
</dbReference>
<evidence type="ECO:0000313" key="3">
    <source>
        <dbReference type="Proteomes" id="UP000286113"/>
    </source>
</evidence>
<dbReference type="Gene3D" id="3.90.550.10">
    <property type="entry name" value="Spore Coat Polysaccharide Biosynthesis Protein SpsA, Chain A"/>
    <property type="match status" value="1"/>
</dbReference>
<protein>
    <submittedName>
        <fullName evidence="2">Glycosyltransferase family 2 protein</fullName>
    </submittedName>
</protein>
<dbReference type="PANTHER" id="PTHR43179:SF10">
    <property type="entry name" value="GLYCOSYL TRANSFERASE"/>
    <property type="match status" value="1"/>
</dbReference>
<accession>A0AA92TL05</accession>
<dbReference type="AlphaFoldDB" id="A0AA92TL05"/>